<evidence type="ECO:0000313" key="10">
    <source>
        <dbReference type="EMBL" id="APJ03642.1"/>
    </source>
</evidence>
<protein>
    <recommendedName>
        <fullName evidence="12">3-methylcrotonyl-CoA carboxylase</fullName>
    </recommendedName>
</protein>
<dbReference type="InterPro" id="IPR050856">
    <property type="entry name" value="Biotin_carboxylase_complex"/>
</dbReference>
<dbReference type="InterPro" id="IPR005479">
    <property type="entry name" value="CPAse_ATP-bd"/>
</dbReference>
<comment type="cofactor">
    <cofactor evidence="1">
        <name>biotin</name>
        <dbReference type="ChEBI" id="CHEBI:57586"/>
    </cofactor>
</comment>
<dbReference type="GO" id="GO:0005524">
    <property type="term" value="F:ATP binding"/>
    <property type="evidence" value="ECO:0007669"/>
    <property type="project" value="UniProtKB-UniRule"/>
</dbReference>
<dbReference type="EMBL" id="CP017834">
    <property type="protein sequence ID" value="APJ03642.1"/>
    <property type="molecule type" value="Genomic_DNA"/>
</dbReference>
<keyword evidence="3 6" id="KW-0547">Nucleotide-binding</keyword>
<dbReference type="Gene3D" id="2.40.50.100">
    <property type="match status" value="1"/>
</dbReference>
<proteinExistence type="predicted"/>
<dbReference type="Pfam" id="PF02785">
    <property type="entry name" value="Biotin_carb_C"/>
    <property type="match status" value="1"/>
</dbReference>
<organism evidence="10 11">
    <name type="scientific">Silvanigrella aquatica</name>
    <dbReference type="NCBI Taxonomy" id="1915309"/>
    <lineage>
        <taxon>Bacteria</taxon>
        <taxon>Pseudomonadati</taxon>
        <taxon>Bdellovibrionota</taxon>
        <taxon>Oligoflexia</taxon>
        <taxon>Silvanigrellales</taxon>
        <taxon>Silvanigrellaceae</taxon>
        <taxon>Silvanigrella</taxon>
    </lineage>
</organism>
<reference evidence="10 11" key="1">
    <citation type="submission" date="2016-10" db="EMBL/GenBank/DDBJ databases">
        <title>Silvanigrella aquatica sp. nov., isolated from a freshwater lake located in the Black Forest, Germany, description of Silvanigrellaceae fam. nov., Silvanigrellales ord. nov., reclassification of the order Bdellovibrionales in the class Oligoflexia, reclassification of the families Bacteriovoracaceae and Halobacteriovoraceae in the new order Bacteriovoracales ord. nov., and reclassification of the family Pseudobacteriovoracaceae in the order Oligoflexiales.</title>
        <authorList>
            <person name="Hahn M.W."/>
            <person name="Schmidt J."/>
            <person name="Koll U."/>
            <person name="Rohde M."/>
            <person name="Verbag S."/>
            <person name="Pitt A."/>
            <person name="Nakai R."/>
            <person name="Naganuma T."/>
            <person name="Lang E."/>
        </authorList>
    </citation>
    <scope>NUCLEOTIDE SEQUENCE [LARGE SCALE GENOMIC DNA]</scope>
    <source>
        <strain evidence="10 11">MWH-Nonnen-W8red</strain>
    </source>
</reference>
<dbReference type="Proteomes" id="UP000184731">
    <property type="component" value="Chromosome"/>
</dbReference>
<dbReference type="GO" id="GO:0046872">
    <property type="term" value="F:metal ion binding"/>
    <property type="evidence" value="ECO:0007669"/>
    <property type="project" value="InterPro"/>
</dbReference>
<evidence type="ECO:0000259" key="8">
    <source>
        <dbReference type="PROSITE" id="PS50975"/>
    </source>
</evidence>
<dbReference type="Pfam" id="PF00364">
    <property type="entry name" value="Biotin_lipoyl"/>
    <property type="match status" value="1"/>
</dbReference>
<name>A0A1L4D0A3_9BACT</name>
<dbReference type="STRING" id="1915309.AXG55_06865"/>
<feature type="domain" description="Biotin carboxylation" evidence="9">
    <location>
        <begin position="1"/>
        <end position="449"/>
    </location>
</feature>
<keyword evidence="11" id="KW-1185">Reference proteome</keyword>
<evidence type="ECO:0000313" key="11">
    <source>
        <dbReference type="Proteomes" id="UP000184731"/>
    </source>
</evidence>
<dbReference type="Gene3D" id="3.30.470.20">
    <property type="entry name" value="ATP-grasp fold, B domain"/>
    <property type="match status" value="1"/>
</dbReference>
<evidence type="ECO:0000259" key="9">
    <source>
        <dbReference type="PROSITE" id="PS50979"/>
    </source>
</evidence>
<accession>A0A1L4D0A3</accession>
<dbReference type="SUPFAM" id="SSF51246">
    <property type="entry name" value="Rudiment single hybrid motif"/>
    <property type="match status" value="1"/>
</dbReference>
<evidence type="ECO:0000256" key="3">
    <source>
        <dbReference type="ARBA" id="ARBA00022741"/>
    </source>
</evidence>
<evidence type="ECO:0000259" key="7">
    <source>
        <dbReference type="PROSITE" id="PS50968"/>
    </source>
</evidence>
<dbReference type="InterPro" id="IPR011761">
    <property type="entry name" value="ATP-grasp"/>
</dbReference>
<dbReference type="KEGG" id="saqi:AXG55_06865"/>
<dbReference type="Pfam" id="PF02786">
    <property type="entry name" value="CPSase_L_D2"/>
    <property type="match status" value="1"/>
</dbReference>
<dbReference type="PROSITE" id="PS00867">
    <property type="entry name" value="CPSASE_2"/>
    <property type="match status" value="1"/>
</dbReference>
<dbReference type="InterPro" id="IPR011764">
    <property type="entry name" value="Biotin_carboxylation_dom"/>
</dbReference>
<dbReference type="RefSeq" id="WP_148697382.1">
    <property type="nucleotide sequence ID" value="NZ_CP017834.1"/>
</dbReference>
<dbReference type="GO" id="GO:0016874">
    <property type="term" value="F:ligase activity"/>
    <property type="evidence" value="ECO:0007669"/>
    <property type="project" value="UniProtKB-KW"/>
</dbReference>
<dbReference type="CDD" id="cd06850">
    <property type="entry name" value="biotinyl_domain"/>
    <property type="match status" value="1"/>
</dbReference>
<dbReference type="SMART" id="SM00878">
    <property type="entry name" value="Biotin_carb_C"/>
    <property type="match status" value="1"/>
</dbReference>
<evidence type="ECO:0000256" key="5">
    <source>
        <dbReference type="ARBA" id="ARBA00023267"/>
    </source>
</evidence>
<dbReference type="InterPro" id="IPR011054">
    <property type="entry name" value="Rudment_hybrid_motif"/>
</dbReference>
<dbReference type="AlphaFoldDB" id="A0A1L4D0A3"/>
<dbReference type="SUPFAM" id="SSF51230">
    <property type="entry name" value="Single hybrid motif"/>
    <property type="match status" value="1"/>
</dbReference>
<feature type="domain" description="Lipoyl-binding" evidence="7">
    <location>
        <begin position="597"/>
        <end position="672"/>
    </location>
</feature>
<dbReference type="InterPro" id="IPR011053">
    <property type="entry name" value="Single_hybrid_motif"/>
</dbReference>
<dbReference type="PROSITE" id="PS50968">
    <property type="entry name" value="BIOTINYL_LIPOYL"/>
    <property type="match status" value="1"/>
</dbReference>
<dbReference type="PANTHER" id="PTHR18866:SF33">
    <property type="entry name" value="METHYLCROTONOYL-COA CARBOXYLASE SUBUNIT ALPHA, MITOCHONDRIAL-RELATED"/>
    <property type="match status" value="1"/>
</dbReference>
<dbReference type="InterPro" id="IPR005482">
    <property type="entry name" value="Biotin_COase_C"/>
</dbReference>
<evidence type="ECO:0000256" key="1">
    <source>
        <dbReference type="ARBA" id="ARBA00001953"/>
    </source>
</evidence>
<evidence type="ECO:0000256" key="6">
    <source>
        <dbReference type="PROSITE-ProRule" id="PRU00409"/>
    </source>
</evidence>
<gene>
    <name evidence="10" type="ORF">AXG55_06865</name>
</gene>
<feature type="domain" description="ATP-grasp" evidence="8">
    <location>
        <begin position="113"/>
        <end position="315"/>
    </location>
</feature>
<dbReference type="PANTHER" id="PTHR18866">
    <property type="entry name" value="CARBOXYLASE:PYRUVATE/ACETYL-COA/PROPIONYL-COA CARBOXYLASE"/>
    <property type="match status" value="1"/>
</dbReference>
<dbReference type="InterPro" id="IPR000089">
    <property type="entry name" value="Biotin_lipoyl"/>
</dbReference>
<keyword evidence="2" id="KW-0436">Ligase</keyword>
<keyword evidence="5" id="KW-0092">Biotin</keyword>
<dbReference type="SUPFAM" id="SSF52440">
    <property type="entry name" value="PreATP-grasp domain"/>
    <property type="match status" value="1"/>
</dbReference>
<evidence type="ECO:0000256" key="4">
    <source>
        <dbReference type="ARBA" id="ARBA00022840"/>
    </source>
</evidence>
<dbReference type="InterPro" id="IPR005481">
    <property type="entry name" value="BC-like_N"/>
</dbReference>
<dbReference type="Pfam" id="PF00289">
    <property type="entry name" value="Biotin_carb_N"/>
    <property type="match status" value="1"/>
</dbReference>
<dbReference type="SUPFAM" id="SSF56059">
    <property type="entry name" value="Glutathione synthetase ATP-binding domain-like"/>
    <property type="match status" value="1"/>
</dbReference>
<evidence type="ECO:0000256" key="2">
    <source>
        <dbReference type="ARBA" id="ARBA00022598"/>
    </source>
</evidence>
<dbReference type="PROSITE" id="PS50979">
    <property type="entry name" value="BC"/>
    <property type="match status" value="1"/>
</dbReference>
<dbReference type="OrthoDB" id="9763189at2"/>
<keyword evidence="4 6" id="KW-0067">ATP-binding</keyword>
<dbReference type="InterPro" id="IPR016185">
    <property type="entry name" value="PreATP-grasp_dom_sf"/>
</dbReference>
<sequence length="675" mass="75721">MKKLVIANRGEISRRILKAARQRAYQIAVIATQEDSDSLVCQEVDYVLIVSSFLNAKEIVEKSLQWGAHFIHPGYGFLSENAEFAKLVEKSGIKFVGPTSENMRAMGSKEAAKKRAQSCSVPTLNALLSHDLKEIPTSKWENELKKRHIFPPFLVKASGGGGGRGMRVVENISDLPTAIKRASEEAKASFNDGTVFVERYLETPKHIEIQVFGDGKGGGVFFGERECSLQRRHQKVIEEAPSANISKSQREKMGQAALALVKETNYRGAGTLEFLMDENGHFYFLEMNTRLQVEHPITENTYGIDLVHAQFDLAEGKWPDTFPDPNQFHLLDPQMVSLETRILAEDPRNHFLPTPGKIMVYREPEGEGIRVDSGVREGARVNSNFDSLIAKLIVTAPTRAQAIQKLSTALEDFVILGCTTNIPFLQSIVRHSDFLWGHESTNWIAKNLDSLNSLVISDSLFNLFNSYKFRENLSLILKGTRSKTMIHDVFYKQSCFIPSVTINNQNSFDDNFTIFKSSQNHKFYVAGDSINKILQQSKINHDYFSQSLKQFIYSSPFKKNVRLPFHACRVSQKEIQICLFGEYLRLECPFYAAGATHKNFTGSGEICAPMAGKVFEVLVKEGQEVLNGQVLFIVESMKMQLEVKSVGNGKVTKVFVEQGQILSGLDVMAMVVLSE</sequence>
<dbReference type="PROSITE" id="PS50975">
    <property type="entry name" value="ATP_GRASP"/>
    <property type="match status" value="1"/>
</dbReference>
<evidence type="ECO:0008006" key="12">
    <source>
        <dbReference type="Google" id="ProtNLM"/>
    </source>
</evidence>